<proteinExistence type="predicted"/>
<feature type="compositionally biased region" description="Basic and acidic residues" evidence="1">
    <location>
        <begin position="712"/>
        <end position="754"/>
    </location>
</feature>
<gene>
    <name evidence="2" type="ORF">1_273</name>
</gene>
<evidence type="ECO:0000313" key="2">
    <source>
        <dbReference type="EMBL" id="QDY51888.1"/>
    </source>
</evidence>
<name>A0A5B8IEX8_9VIRU</name>
<feature type="region of interest" description="Disordered" evidence="1">
    <location>
        <begin position="1"/>
        <end position="77"/>
    </location>
</feature>
<evidence type="ECO:0000256" key="1">
    <source>
        <dbReference type="SAM" id="MobiDB-lite"/>
    </source>
</evidence>
<feature type="compositionally biased region" description="Low complexity" evidence="1">
    <location>
        <begin position="23"/>
        <end position="40"/>
    </location>
</feature>
<accession>A0A5B8IEX8</accession>
<feature type="region of interest" description="Disordered" evidence="1">
    <location>
        <begin position="712"/>
        <end position="830"/>
    </location>
</feature>
<feature type="compositionally biased region" description="Polar residues" evidence="1">
    <location>
        <begin position="1"/>
        <end position="15"/>
    </location>
</feature>
<dbReference type="EMBL" id="MK250085">
    <property type="protein sequence ID" value="QDY51888.1"/>
    <property type="molecule type" value="Genomic_DNA"/>
</dbReference>
<reference evidence="2" key="1">
    <citation type="submission" date="2018-11" db="EMBL/GenBank/DDBJ databases">
        <title>A distinct lineage of giant viruses engineers rhodopsin photosystems in predatory marine eukaryotes.</title>
        <authorList>
            <person name="Needham D.M."/>
            <person name="Yoshizawa S."/>
            <person name="Hosaka T."/>
            <person name="Poirier C."/>
            <person name="Choi C.-J."/>
            <person name="Hehenberger E."/>
            <person name="Irwin N.A.T."/>
            <person name="Wilken S."/>
            <person name="Yung C.-M."/>
            <person name="Bachy C."/>
            <person name="Kurihara R."/>
            <person name="Nakajima Y."/>
            <person name="Kojima K."/>
            <person name="Kimura-Someya T."/>
            <person name="Leonard G."/>
            <person name="Malmstrom R.R."/>
            <person name="Mende D."/>
            <person name="Olson D.K."/>
            <person name="Sudo Y."/>
            <person name="Sudek S."/>
            <person name="Richards T.A."/>
            <person name="DeLong E.F."/>
            <person name="Keeling P.J."/>
            <person name="Santoro A.E."/>
            <person name="Shirouzu M."/>
            <person name="Iwasaki W."/>
            <person name="Worden A.Z."/>
        </authorList>
    </citation>
    <scope>NUCLEOTIDE SEQUENCE</scope>
</reference>
<organism evidence="2">
    <name type="scientific">Mimiviridae sp. ChoanoV1</name>
    <dbReference type="NCBI Taxonomy" id="2596887"/>
    <lineage>
        <taxon>Viruses</taxon>
        <taxon>Varidnaviria</taxon>
        <taxon>Bamfordvirae</taxon>
        <taxon>Nucleocytoviricota</taxon>
        <taxon>Megaviricetes</taxon>
        <taxon>Imitervirales</taxon>
        <taxon>Schizomimiviridae</taxon>
    </lineage>
</organism>
<sequence length="830" mass="91483">MNCNKQHQKDTNQSVEDTRPTDAPNGASAGANAPAAFSSSGGNGKRSRGKRGGASSRKGWGGGGRDQGGSFPKEKHSVKPNDYLKFTAVLNEASASRAEKVMLKDIAIASAVEMRKMHGKFNMNVKRASAEKIAPGKFSATVFCAGNDIPDLISEFIMLVGKNVEKHNESVSVIESSAPTLPTTRRVVMASGGDTIASGEVAFASGGGATASGEQEGVISVPMKGPRDLWMCRVKLARGLATERGHPFVGLAISQCKKYGQNKWGKVIVSDVTDTHFTIKARQDVIGRFRATLLTRWVKFELRVEADIGACELAARKVGKHINALDKVRANIDTTGIKFVGRVAVVPCSVSLSAVDLFRDAFKTQIAEVPSAPRGDDRASKRVQFAQDKFPCNCAEESQDIYNAAVMVAKKWSKSGTRVRVFRYDGKPGSEICVTFSCEADAVEPFKTQVLEMVAFNDKRATERLKFEGSTVHKAYDSPWLKSVLDNVTRKASLSYMFAGRINIFINALTGEKALAEELPGDASRGKIPRVGPVPLWIETRKSAYSKYVLRSDCEMLSEEMEKKVVAEVDETLDFFEKNCYSIPYLKYEGKSLGFEALDRRNDAMFSLKEKVKPHEMNQFKIHRNRQVLVIARRTGVGYYGRTVNFVCVANSEQASVPNYVDSVRRELQQMYLSGKKNRYLGASMKSMSFDWLDRARSKIAARHKVENERAERIALHKKQMTERQAASRKEESERMELYERPRAASPKEMEKTPVPEQDSGDEEEEATFSATSNPFGALLVKEDVPSETTAKGGVELVEPKKEAPKKKGKSRGTPMMVDYGIVGSKGGRK</sequence>
<protein>
    <submittedName>
        <fullName evidence="2">Uncharacterized protein</fullName>
    </submittedName>
</protein>